<evidence type="ECO:0000313" key="3">
    <source>
        <dbReference type="Proteomes" id="UP001417504"/>
    </source>
</evidence>
<feature type="compositionally biased region" description="Basic and acidic residues" evidence="1">
    <location>
        <begin position="261"/>
        <end position="272"/>
    </location>
</feature>
<dbReference type="Proteomes" id="UP001417504">
    <property type="component" value="Unassembled WGS sequence"/>
</dbReference>
<protein>
    <submittedName>
        <fullName evidence="2">Uncharacterized protein</fullName>
    </submittedName>
</protein>
<accession>A0AAP0IKD9</accession>
<evidence type="ECO:0000313" key="2">
    <source>
        <dbReference type="EMBL" id="KAK9117154.1"/>
    </source>
</evidence>
<feature type="region of interest" description="Disordered" evidence="1">
    <location>
        <begin position="70"/>
        <end position="116"/>
    </location>
</feature>
<feature type="compositionally biased region" description="Low complexity" evidence="1">
    <location>
        <begin position="273"/>
        <end position="296"/>
    </location>
</feature>
<dbReference type="InterPro" id="IPR012442">
    <property type="entry name" value="DUF1645_plant"/>
</dbReference>
<dbReference type="PANTHER" id="PTHR33095">
    <property type="entry name" value="OS07G0619500 PROTEIN"/>
    <property type="match status" value="1"/>
</dbReference>
<proteinExistence type="predicted"/>
<dbReference type="EMBL" id="JBBNAE010000006">
    <property type="protein sequence ID" value="KAK9117154.1"/>
    <property type="molecule type" value="Genomic_DNA"/>
</dbReference>
<organism evidence="2 3">
    <name type="scientific">Stephania japonica</name>
    <dbReference type="NCBI Taxonomy" id="461633"/>
    <lineage>
        <taxon>Eukaryota</taxon>
        <taxon>Viridiplantae</taxon>
        <taxon>Streptophyta</taxon>
        <taxon>Embryophyta</taxon>
        <taxon>Tracheophyta</taxon>
        <taxon>Spermatophyta</taxon>
        <taxon>Magnoliopsida</taxon>
        <taxon>Ranunculales</taxon>
        <taxon>Menispermaceae</taxon>
        <taxon>Menispermoideae</taxon>
        <taxon>Cissampelideae</taxon>
        <taxon>Stephania</taxon>
    </lineage>
</organism>
<reference evidence="2 3" key="1">
    <citation type="submission" date="2024-01" db="EMBL/GenBank/DDBJ databases">
        <title>Genome assemblies of Stephania.</title>
        <authorList>
            <person name="Yang L."/>
        </authorList>
    </citation>
    <scope>NUCLEOTIDE SEQUENCE [LARGE SCALE GENOMIC DNA]</scope>
    <source>
        <strain evidence="2">QJT</strain>
        <tissue evidence="2">Leaf</tissue>
    </source>
</reference>
<comment type="caution">
    <text evidence="2">The sequence shown here is derived from an EMBL/GenBank/DDBJ whole genome shotgun (WGS) entry which is preliminary data.</text>
</comment>
<dbReference type="Pfam" id="PF07816">
    <property type="entry name" value="DUF1645"/>
    <property type="match status" value="1"/>
</dbReference>
<dbReference type="AlphaFoldDB" id="A0AAP0IKD9"/>
<feature type="compositionally biased region" description="Acidic residues" evidence="1">
    <location>
        <begin position="93"/>
        <end position="115"/>
    </location>
</feature>
<feature type="region of interest" description="Disordered" evidence="1">
    <location>
        <begin position="261"/>
        <end position="353"/>
    </location>
</feature>
<dbReference type="PANTHER" id="PTHR33095:SF127">
    <property type="entry name" value="OS05G0578100 PROTEIN"/>
    <property type="match status" value="1"/>
</dbReference>
<feature type="compositionally biased region" description="Basic and acidic residues" evidence="1">
    <location>
        <begin position="318"/>
        <end position="330"/>
    </location>
</feature>
<evidence type="ECO:0000256" key="1">
    <source>
        <dbReference type="SAM" id="MobiDB-lite"/>
    </source>
</evidence>
<name>A0AAP0IKD9_9MAGN</name>
<gene>
    <name evidence="2" type="ORF">Sjap_016101</name>
</gene>
<keyword evidence="3" id="KW-1185">Reference proteome</keyword>
<sequence>MQGGSIMAMSPSFNSYSSSRFAEIAVKVSREFREQREELGLDELDTDFQAERFKEDEIYEEVEEFCVVGEKLHGNGGSEEAIGLQESVKEREEGDDDEEEENEEDEEDKEEEDFEFSVVCRDADESLSITADEIFSNGQIRPIYPLFDRTLLFKDGDGEESMESKMSGAGAVRIPLAKLLIEERDPVASSSSSEADELEAVPAGTYCVWTPKSAQSTPDRCKKSNSTGSSKRWRFRDFLLRSNSDGKDTFVFLAPTVPKPKKIDEKREKTEKPTTSSTTTTTTNSNSNSINSSKSPTKLRRREVEGEGSRRRSVGARDPLREEQSNEGRRPPAVVPAVQARSGRIVRQCERVE</sequence>